<accession>A0A1R4FHW1</accession>
<gene>
    <name evidence="1" type="ORF">FM101_04000</name>
</gene>
<name>A0A1R4FHW1_9MICC</name>
<dbReference type="Proteomes" id="UP000195913">
    <property type="component" value="Unassembled WGS sequence"/>
</dbReference>
<reference evidence="1 2" key="1">
    <citation type="submission" date="2017-02" db="EMBL/GenBank/DDBJ databases">
        <authorList>
            <person name="Peterson S.W."/>
        </authorList>
    </citation>
    <scope>NUCLEOTIDE SEQUENCE [LARGE SCALE GENOMIC DNA]</scope>
    <source>
        <strain evidence="1 2">B Ar 00.02</strain>
    </source>
</reference>
<dbReference type="AlphaFoldDB" id="A0A1R4FHW1"/>
<protein>
    <submittedName>
        <fullName evidence="1">Uncharacterized protein</fullName>
    </submittedName>
</protein>
<organism evidence="1 2">
    <name type="scientific">Arthrobacter rhombi</name>
    <dbReference type="NCBI Taxonomy" id="71253"/>
    <lineage>
        <taxon>Bacteria</taxon>
        <taxon>Bacillati</taxon>
        <taxon>Actinomycetota</taxon>
        <taxon>Actinomycetes</taxon>
        <taxon>Micrococcales</taxon>
        <taxon>Micrococcaceae</taxon>
        <taxon>Arthrobacter</taxon>
    </lineage>
</organism>
<keyword evidence="2" id="KW-1185">Reference proteome</keyword>
<dbReference type="RefSeq" id="WP_086995791.1">
    <property type="nucleotide sequence ID" value="NZ_FUHW01000019.1"/>
</dbReference>
<proteinExistence type="predicted"/>
<dbReference type="EMBL" id="FUHW01000019">
    <property type="protein sequence ID" value="SJM55486.1"/>
    <property type="molecule type" value="Genomic_DNA"/>
</dbReference>
<evidence type="ECO:0000313" key="2">
    <source>
        <dbReference type="Proteomes" id="UP000195913"/>
    </source>
</evidence>
<evidence type="ECO:0000313" key="1">
    <source>
        <dbReference type="EMBL" id="SJM55486.1"/>
    </source>
</evidence>
<sequence>MAQSVSVLPIFDSMLGTVCLNVDGQWERFIAPHPQDLDYALANTAGRPVWESDSCALTVRIPRAHRPDGEAQVFFLERLPVRDHAEAPSGMLVG</sequence>